<evidence type="ECO:0000313" key="2">
    <source>
        <dbReference type="Proteomes" id="UP000829999"/>
    </source>
</evidence>
<reference evidence="3" key="1">
    <citation type="submission" date="2025-08" db="UniProtKB">
        <authorList>
            <consortium name="RefSeq"/>
        </authorList>
    </citation>
    <scope>IDENTIFICATION</scope>
    <source>
        <tissue evidence="3">Whole larval tissue</tissue>
    </source>
</reference>
<keyword evidence="2" id="KW-1185">Reference proteome</keyword>
<feature type="region of interest" description="Disordered" evidence="1">
    <location>
        <begin position="1"/>
        <end position="58"/>
    </location>
</feature>
<evidence type="ECO:0000256" key="1">
    <source>
        <dbReference type="SAM" id="MobiDB-lite"/>
    </source>
</evidence>
<sequence length="234" mass="26514">MASHRFRNSGNRAKTILDMVKDKENPNQTKPTRKPDIPQDKKNPNQTESKKKPGPGLTEFVNRIYAEPYSMTGSVFDTFCETQVTYNSHHFLSLSTESVFNELEILPHKIPINDPTEIDLTCNEIMSPNDLSPLDEEIPLNLQGTYCENSPLDFDSDDSVIDKDYCPSDSSESHMSDISESTRKTKKKILKSNDDEVTKTLTKRCRELTGATSEKTMPNYCSLMPVDDGVRSFF</sequence>
<organism evidence="2 3">
    <name type="scientific">Spodoptera frugiperda</name>
    <name type="common">Fall armyworm</name>
    <dbReference type="NCBI Taxonomy" id="7108"/>
    <lineage>
        <taxon>Eukaryota</taxon>
        <taxon>Metazoa</taxon>
        <taxon>Ecdysozoa</taxon>
        <taxon>Arthropoda</taxon>
        <taxon>Hexapoda</taxon>
        <taxon>Insecta</taxon>
        <taxon>Pterygota</taxon>
        <taxon>Neoptera</taxon>
        <taxon>Endopterygota</taxon>
        <taxon>Lepidoptera</taxon>
        <taxon>Glossata</taxon>
        <taxon>Ditrysia</taxon>
        <taxon>Noctuoidea</taxon>
        <taxon>Noctuidae</taxon>
        <taxon>Amphipyrinae</taxon>
        <taxon>Spodoptera</taxon>
    </lineage>
</organism>
<feature type="compositionally biased region" description="Basic and acidic residues" evidence="1">
    <location>
        <begin position="33"/>
        <end position="51"/>
    </location>
</feature>
<feature type="compositionally biased region" description="Basic and acidic residues" evidence="1">
    <location>
        <begin position="166"/>
        <end position="183"/>
    </location>
</feature>
<gene>
    <name evidence="3" type="primary">LOC118277357</name>
</gene>
<accession>A0A9R0EW38</accession>
<protein>
    <submittedName>
        <fullName evidence="3">Uncharacterized protein LOC118277357 isoform X2</fullName>
    </submittedName>
</protein>
<dbReference type="Proteomes" id="UP000829999">
    <property type="component" value="Chromosome 10"/>
</dbReference>
<feature type="region of interest" description="Disordered" evidence="1">
    <location>
        <begin position="166"/>
        <end position="185"/>
    </location>
</feature>
<proteinExistence type="predicted"/>
<dbReference type="AlphaFoldDB" id="A0A9R0EW38"/>
<evidence type="ECO:0000313" key="3">
    <source>
        <dbReference type="RefSeq" id="XP_050552255.1"/>
    </source>
</evidence>
<dbReference type="RefSeq" id="XP_050552255.1">
    <property type="nucleotide sequence ID" value="XM_050696298.1"/>
</dbReference>
<dbReference type="GeneID" id="118277357"/>
<name>A0A9R0EW38_SPOFR</name>